<dbReference type="EC" id="3.1.1.3" evidence="1"/>
<keyword evidence="2" id="KW-0378">Hydrolase</keyword>
<keyword evidence="3" id="KW-0732">Signal</keyword>
<feature type="domain" description="Fungal lipase-type" evidence="4">
    <location>
        <begin position="99"/>
        <end position="274"/>
    </location>
</feature>
<dbReference type="Proteomes" id="UP000094112">
    <property type="component" value="Unassembled WGS sequence"/>
</dbReference>
<evidence type="ECO:0000256" key="3">
    <source>
        <dbReference type="SAM" id="SignalP"/>
    </source>
</evidence>
<reference evidence="5 6" key="1">
    <citation type="journal article" date="2016" name="Proc. Natl. Acad. Sci. U.S.A.">
        <title>Comparative genomics of biotechnologically important yeasts.</title>
        <authorList>
            <person name="Riley R."/>
            <person name="Haridas S."/>
            <person name="Wolfe K.H."/>
            <person name="Lopes M.R."/>
            <person name="Hittinger C.T."/>
            <person name="Goeker M."/>
            <person name="Salamov A.A."/>
            <person name="Wisecaver J.H."/>
            <person name="Long T.M."/>
            <person name="Calvey C.H."/>
            <person name="Aerts A.L."/>
            <person name="Barry K.W."/>
            <person name="Choi C."/>
            <person name="Clum A."/>
            <person name="Coughlan A.Y."/>
            <person name="Deshpande S."/>
            <person name="Douglass A.P."/>
            <person name="Hanson S.J."/>
            <person name="Klenk H.-P."/>
            <person name="LaButti K.M."/>
            <person name="Lapidus A."/>
            <person name="Lindquist E.A."/>
            <person name="Lipzen A.M."/>
            <person name="Meier-Kolthoff J.P."/>
            <person name="Ohm R.A."/>
            <person name="Otillar R.P."/>
            <person name="Pangilinan J.L."/>
            <person name="Peng Y."/>
            <person name="Rokas A."/>
            <person name="Rosa C.A."/>
            <person name="Scheuner C."/>
            <person name="Sibirny A.A."/>
            <person name="Slot J.C."/>
            <person name="Stielow J.B."/>
            <person name="Sun H."/>
            <person name="Kurtzman C.P."/>
            <person name="Blackwell M."/>
            <person name="Grigoriev I.V."/>
            <person name="Jeffries T.W."/>
        </authorList>
    </citation>
    <scope>NUCLEOTIDE SEQUENCE [LARGE SCALE GENOMIC DNA]</scope>
    <source>
        <strain evidence="6">ATCC 58044 / CBS 1984 / NCYC 433 / NRRL Y-366-8</strain>
    </source>
</reference>
<dbReference type="RefSeq" id="XP_019036846.1">
    <property type="nucleotide sequence ID" value="XM_019183844.1"/>
</dbReference>
<gene>
    <name evidence="5" type="ORF">WICANDRAFT_64985</name>
</gene>
<dbReference type="Pfam" id="PF01764">
    <property type="entry name" value="Lipase_3"/>
    <property type="match status" value="1"/>
</dbReference>
<feature type="signal peptide" evidence="3">
    <location>
        <begin position="1"/>
        <end position="18"/>
    </location>
</feature>
<organism evidence="5 6">
    <name type="scientific">Wickerhamomyces anomalus (strain ATCC 58044 / CBS 1984 / NCYC 433 / NRRL Y-366-8)</name>
    <name type="common">Yeast</name>
    <name type="synonym">Hansenula anomala</name>
    <dbReference type="NCBI Taxonomy" id="683960"/>
    <lineage>
        <taxon>Eukaryota</taxon>
        <taxon>Fungi</taxon>
        <taxon>Dikarya</taxon>
        <taxon>Ascomycota</taxon>
        <taxon>Saccharomycotina</taxon>
        <taxon>Saccharomycetes</taxon>
        <taxon>Phaffomycetales</taxon>
        <taxon>Wickerhamomycetaceae</taxon>
        <taxon>Wickerhamomyces</taxon>
    </lineage>
</organism>
<proteinExistence type="predicted"/>
<dbReference type="PANTHER" id="PTHR46640">
    <property type="entry name" value="TRIACYLGLYCEROL LIPASE, PUTATIVE (AFU_ORTHOLOGUE AFUA_6G06510)-RELATED"/>
    <property type="match status" value="1"/>
</dbReference>
<evidence type="ECO:0000259" key="4">
    <source>
        <dbReference type="Pfam" id="PF01764"/>
    </source>
</evidence>
<evidence type="ECO:0000313" key="5">
    <source>
        <dbReference type="EMBL" id="ODQ57639.1"/>
    </source>
</evidence>
<protein>
    <recommendedName>
        <fullName evidence="1">triacylglycerol lipase</fullName>
        <ecNumber evidence="1">3.1.1.3</ecNumber>
    </recommendedName>
</protein>
<dbReference type="GO" id="GO:0006629">
    <property type="term" value="P:lipid metabolic process"/>
    <property type="evidence" value="ECO:0007669"/>
    <property type="project" value="InterPro"/>
</dbReference>
<dbReference type="PANTHER" id="PTHR46640:SF3">
    <property type="entry name" value="LIPASE LIH1-RELATED"/>
    <property type="match status" value="1"/>
</dbReference>
<dbReference type="GeneID" id="30201090"/>
<evidence type="ECO:0000313" key="6">
    <source>
        <dbReference type="Proteomes" id="UP000094112"/>
    </source>
</evidence>
<feature type="chain" id="PRO_5009133536" description="triacylglycerol lipase" evidence="3">
    <location>
        <begin position="19"/>
        <end position="355"/>
    </location>
</feature>
<dbReference type="CDD" id="cd00519">
    <property type="entry name" value="Lipase_3"/>
    <property type="match status" value="1"/>
</dbReference>
<dbReference type="GO" id="GO:0004806">
    <property type="term" value="F:triacylglycerol lipase activity"/>
    <property type="evidence" value="ECO:0007669"/>
    <property type="project" value="UniProtKB-EC"/>
</dbReference>
<accession>A0A1E3NWS1</accession>
<name>A0A1E3NWS1_WICAA</name>
<evidence type="ECO:0000256" key="2">
    <source>
        <dbReference type="ARBA" id="ARBA00022801"/>
    </source>
</evidence>
<dbReference type="InterPro" id="IPR029058">
    <property type="entry name" value="AB_hydrolase_fold"/>
</dbReference>
<dbReference type="AlphaFoldDB" id="A0A1E3NWS1"/>
<evidence type="ECO:0000256" key="1">
    <source>
        <dbReference type="ARBA" id="ARBA00013279"/>
    </source>
</evidence>
<dbReference type="InterPro" id="IPR051299">
    <property type="entry name" value="AB_hydrolase_lip/est"/>
</dbReference>
<keyword evidence="6" id="KW-1185">Reference proteome</keyword>
<dbReference type="SUPFAM" id="SSF53474">
    <property type="entry name" value="alpha/beta-Hydrolases"/>
    <property type="match status" value="1"/>
</dbReference>
<dbReference type="Gene3D" id="3.40.50.1820">
    <property type="entry name" value="alpha/beta hydrolase"/>
    <property type="match status" value="1"/>
</dbReference>
<dbReference type="OrthoDB" id="406844at2759"/>
<dbReference type="EMBL" id="KV454213">
    <property type="protein sequence ID" value="ODQ57639.1"/>
    <property type="molecule type" value="Genomic_DNA"/>
</dbReference>
<sequence>MFIGVIIPLVFVITEVLGFSDSVYDQLVDTAYYCKASYCSVESTFQPGPLEDACPGLTFCRNQTTTTIEAIFNPDETQNEISGYSYLTVDHEKKKIYSIFRGTMTDGDKLTDVLAFQCPYVPVLQNNLKFEDFENIKDHDELSRKILRKSGGQKVCKDCFVHCGLYVAFMKFINRVFDTAKPFLDQGYELTITGHSLGGGYALLTGAEFRAQGYGSFLITYGSLRVGNPNFNKWVDDIFETGKAASIVEKGGDLPIPSYSRVFQTVDFVPHLPPNIPIILEYGHSGLQFEITKIELPQPKNVVKFKGPPKKYRSDVDETDEINSINRNSRGALWDAIWYPHQRMFINFSLPCEDY</sequence>
<dbReference type="InterPro" id="IPR002921">
    <property type="entry name" value="Fungal_lipase-type"/>
</dbReference>